<dbReference type="InterPro" id="IPR036291">
    <property type="entry name" value="NAD(P)-bd_dom_sf"/>
</dbReference>
<evidence type="ECO:0000256" key="1">
    <source>
        <dbReference type="ARBA" id="ARBA00023002"/>
    </source>
</evidence>
<dbReference type="Pfam" id="PF02866">
    <property type="entry name" value="Ldh_1_C"/>
    <property type="match status" value="1"/>
</dbReference>
<keyword evidence="1 3" id="KW-0560">Oxidoreductase</keyword>
<dbReference type="EMBL" id="JAJKFW010000016">
    <property type="protein sequence ID" value="MCC9642106.1"/>
    <property type="molecule type" value="Genomic_DNA"/>
</dbReference>
<dbReference type="PROSITE" id="PS00064">
    <property type="entry name" value="L_LDH"/>
    <property type="match status" value="1"/>
</dbReference>
<dbReference type="InterPro" id="IPR018177">
    <property type="entry name" value="L-lactate_DH_AS"/>
</dbReference>
<evidence type="ECO:0000313" key="7">
    <source>
        <dbReference type="Proteomes" id="UP001430306"/>
    </source>
</evidence>
<dbReference type="PIRSF" id="PIRSF000102">
    <property type="entry name" value="Lac_mal_DH"/>
    <property type="match status" value="1"/>
</dbReference>
<reference evidence="6" key="1">
    <citation type="submission" date="2021-11" db="EMBL/GenBank/DDBJ databases">
        <title>Genome sequence.</title>
        <authorList>
            <person name="Sun Q."/>
        </authorList>
    </citation>
    <scope>NUCLEOTIDE SEQUENCE</scope>
    <source>
        <strain evidence="6">JC740</strain>
    </source>
</reference>
<dbReference type="InterPro" id="IPR022383">
    <property type="entry name" value="Lactate/malate_DH_C"/>
</dbReference>
<keyword evidence="7" id="KW-1185">Reference proteome</keyword>
<dbReference type="Gene3D" id="3.40.50.720">
    <property type="entry name" value="NAD(P)-binding Rossmann-like Domain"/>
    <property type="match status" value="1"/>
</dbReference>
<comment type="caution">
    <text evidence="6">The sequence shown here is derived from an EMBL/GenBank/DDBJ whole genome shotgun (WGS) entry which is preliminary data.</text>
</comment>
<dbReference type="SUPFAM" id="SSF51735">
    <property type="entry name" value="NAD(P)-binding Rossmann-fold domains"/>
    <property type="match status" value="1"/>
</dbReference>
<dbReference type="Proteomes" id="UP001430306">
    <property type="component" value="Unassembled WGS sequence"/>
</dbReference>
<sequence length="319" mass="35079">MKSDSQRRRNRNGAACMKITLVGTGRVGSAIAFGLTINPLASELLLLNRSRDKAEGDALDLTHAAALVNSNMKIHAGEIADSKDSDVIIFTASVPFRYPEQTRLAMGIENMPILKESIPELARQSPNAIILMVSNPVDALTYETIRLTGFDPKRVIGTGTLVDSIRYRALLSTRLQIHPEDIRAYIMGEHGDSQFAASSIAMTGGERFYPSDTSREMFEKTKAMGYEVFRLKGHTSYGIAMATITILDSITYDLRHTLPVSVMVDGYLGVEDVCLSMPAVIGREGITRILHPVLNEEEQDAFRRSAEIVKQTLVDMEAG</sequence>
<organism evidence="6 7">
    <name type="scientific">Rhodopirellula halodulae</name>
    <dbReference type="NCBI Taxonomy" id="2894198"/>
    <lineage>
        <taxon>Bacteria</taxon>
        <taxon>Pseudomonadati</taxon>
        <taxon>Planctomycetota</taxon>
        <taxon>Planctomycetia</taxon>
        <taxon>Pirellulales</taxon>
        <taxon>Pirellulaceae</taxon>
        <taxon>Rhodopirellula</taxon>
    </lineage>
</organism>
<evidence type="ECO:0000256" key="3">
    <source>
        <dbReference type="RuleBase" id="RU003369"/>
    </source>
</evidence>
<evidence type="ECO:0000256" key="2">
    <source>
        <dbReference type="ARBA" id="ARBA00023027"/>
    </source>
</evidence>
<evidence type="ECO:0000259" key="5">
    <source>
        <dbReference type="Pfam" id="PF02866"/>
    </source>
</evidence>
<feature type="domain" description="Lactate/malate dehydrogenase N-terminal" evidence="4">
    <location>
        <begin position="17"/>
        <end position="157"/>
    </location>
</feature>
<feature type="domain" description="Lactate/malate dehydrogenase C-terminal" evidence="5">
    <location>
        <begin position="160"/>
        <end position="314"/>
    </location>
</feature>
<dbReference type="Gene3D" id="3.90.110.10">
    <property type="entry name" value="Lactate dehydrogenase/glycoside hydrolase, family 4, C-terminal"/>
    <property type="match status" value="1"/>
</dbReference>
<dbReference type="InterPro" id="IPR015955">
    <property type="entry name" value="Lactate_DH/Glyco_Ohase_4_C"/>
</dbReference>
<name>A0ABS8NEX2_9BACT</name>
<accession>A0ABS8NEX2</accession>
<dbReference type="RefSeq" id="WP_230272787.1">
    <property type="nucleotide sequence ID" value="NZ_JAJKFW010000016.1"/>
</dbReference>
<keyword evidence="2" id="KW-0520">NAD</keyword>
<dbReference type="SUPFAM" id="SSF56327">
    <property type="entry name" value="LDH C-terminal domain-like"/>
    <property type="match status" value="1"/>
</dbReference>
<dbReference type="PANTHER" id="PTHR43128">
    <property type="entry name" value="L-2-HYDROXYCARBOXYLATE DEHYDROGENASE (NAD(P)(+))"/>
    <property type="match status" value="1"/>
</dbReference>
<dbReference type="InterPro" id="IPR001236">
    <property type="entry name" value="Lactate/malate_DH_N"/>
</dbReference>
<protein>
    <submittedName>
        <fullName evidence="6">Lactate/malate dehydrogenase family protein</fullName>
    </submittedName>
</protein>
<gene>
    <name evidence="6" type="ORF">LOC71_07460</name>
</gene>
<comment type="similarity">
    <text evidence="3">Belongs to the LDH/MDH superfamily.</text>
</comment>
<dbReference type="CDD" id="cd00300">
    <property type="entry name" value="LDH_like"/>
    <property type="match status" value="1"/>
</dbReference>
<evidence type="ECO:0000313" key="6">
    <source>
        <dbReference type="EMBL" id="MCC9642106.1"/>
    </source>
</evidence>
<dbReference type="Pfam" id="PF00056">
    <property type="entry name" value="Ldh_1_N"/>
    <property type="match status" value="1"/>
</dbReference>
<dbReference type="PANTHER" id="PTHR43128:SF16">
    <property type="entry name" value="L-LACTATE DEHYDROGENASE"/>
    <property type="match status" value="1"/>
</dbReference>
<evidence type="ECO:0000259" key="4">
    <source>
        <dbReference type="Pfam" id="PF00056"/>
    </source>
</evidence>
<proteinExistence type="inferred from homology"/>
<dbReference type="InterPro" id="IPR001557">
    <property type="entry name" value="L-lactate/malate_DH"/>
</dbReference>
<dbReference type="PRINTS" id="PR00086">
    <property type="entry name" value="LLDHDRGNASE"/>
</dbReference>